<organism evidence="4 5">
    <name type="scientific">Roseiarcus fermentans</name>
    <dbReference type="NCBI Taxonomy" id="1473586"/>
    <lineage>
        <taxon>Bacteria</taxon>
        <taxon>Pseudomonadati</taxon>
        <taxon>Pseudomonadota</taxon>
        <taxon>Alphaproteobacteria</taxon>
        <taxon>Hyphomicrobiales</taxon>
        <taxon>Roseiarcaceae</taxon>
        <taxon>Roseiarcus</taxon>
    </lineage>
</organism>
<dbReference type="Gene3D" id="3.40.630.30">
    <property type="match status" value="1"/>
</dbReference>
<keyword evidence="1" id="KW-0808">Transferase</keyword>
<dbReference type="PROSITE" id="PS51186">
    <property type="entry name" value="GNAT"/>
    <property type="match status" value="1"/>
</dbReference>
<dbReference type="InterPro" id="IPR000182">
    <property type="entry name" value="GNAT_dom"/>
</dbReference>
<dbReference type="PANTHER" id="PTHR43877">
    <property type="entry name" value="AMINOALKYLPHOSPHONATE N-ACETYLTRANSFERASE-RELATED-RELATED"/>
    <property type="match status" value="1"/>
</dbReference>
<keyword evidence="5" id="KW-1185">Reference proteome</keyword>
<dbReference type="OrthoDB" id="9799154at2"/>
<dbReference type="SUPFAM" id="SSF55729">
    <property type="entry name" value="Acyl-CoA N-acyltransferases (Nat)"/>
    <property type="match status" value="1"/>
</dbReference>
<name>A0A366EP31_9HYPH</name>
<dbReference type="Proteomes" id="UP000253529">
    <property type="component" value="Unassembled WGS sequence"/>
</dbReference>
<dbReference type="RefSeq" id="WP_113892260.1">
    <property type="nucleotide sequence ID" value="NZ_QNRK01000040.1"/>
</dbReference>
<keyword evidence="4" id="KW-0687">Ribonucleoprotein</keyword>
<dbReference type="AlphaFoldDB" id="A0A366EP31"/>
<sequence>MVETVITIRPARLGDEGDIAEVHDEAWREAYRGVIPGRELERMIARRGPTWWRMAIARRTPLMVLEYGDSVVGYVSYGRNRVPALGYGGEIFELYLAPACQGCGLGRRMFEAARKDLEGHGYGSFVVWALADNQRAVGFYEQLGGRVVRRAHETFGGQERERVAFGFG</sequence>
<proteinExistence type="predicted"/>
<gene>
    <name evidence="4" type="ORF">DFR50_14050</name>
</gene>
<dbReference type="Pfam" id="PF00583">
    <property type="entry name" value="Acetyltransf_1"/>
    <property type="match status" value="1"/>
</dbReference>
<dbReference type="GO" id="GO:0005840">
    <property type="term" value="C:ribosome"/>
    <property type="evidence" value="ECO:0007669"/>
    <property type="project" value="UniProtKB-KW"/>
</dbReference>
<dbReference type="EMBL" id="QNRK01000040">
    <property type="protein sequence ID" value="RBP04177.1"/>
    <property type="molecule type" value="Genomic_DNA"/>
</dbReference>
<keyword evidence="4" id="KW-0689">Ribosomal protein</keyword>
<keyword evidence="2" id="KW-0012">Acyltransferase</keyword>
<reference evidence="4 5" key="1">
    <citation type="submission" date="2018-06" db="EMBL/GenBank/DDBJ databases">
        <title>Genomic Encyclopedia of Type Strains, Phase IV (KMG-IV): sequencing the most valuable type-strain genomes for metagenomic binning, comparative biology and taxonomic classification.</title>
        <authorList>
            <person name="Goeker M."/>
        </authorList>
    </citation>
    <scope>NUCLEOTIDE SEQUENCE [LARGE SCALE GENOMIC DNA]</scope>
    <source>
        <strain evidence="4 5">DSM 24875</strain>
    </source>
</reference>
<evidence type="ECO:0000313" key="5">
    <source>
        <dbReference type="Proteomes" id="UP000253529"/>
    </source>
</evidence>
<evidence type="ECO:0000256" key="2">
    <source>
        <dbReference type="ARBA" id="ARBA00023315"/>
    </source>
</evidence>
<comment type="caution">
    <text evidence="4">The sequence shown here is derived from an EMBL/GenBank/DDBJ whole genome shotgun (WGS) entry which is preliminary data.</text>
</comment>
<protein>
    <submittedName>
        <fullName evidence="4">Ribosomal protein S18 acetylase RimI-like enzyme</fullName>
    </submittedName>
</protein>
<accession>A0A366EP31</accession>
<dbReference type="InterPro" id="IPR016181">
    <property type="entry name" value="Acyl_CoA_acyltransferase"/>
</dbReference>
<evidence type="ECO:0000313" key="4">
    <source>
        <dbReference type="EMBL" id="RBP04177.1"/>
    </source>
</evidence>
<evidence type="ECO:0000259" key="3">
    <source>
        <dbReference type="PROSITE" id="PS51186"/>
    </source>
</evidence>
<feature type="domain" description="N-acetyltransferase" evidence="3">
    <location>
        <begin position="6"/>
        <end position="168"/>
    </location>
</feature>
<evidence type="ECO:0000256" key="1">
    <source>
        <dbReference type="ARBA" id="ARBA00022679"/>
    </source>
</evidence>
<dbReference type="InterPro" id="IPR050832">
    <property type="entry name" value="Bact_Acetyltransf"/>
</dbReference>
<dbReference type="GO" id="GO:0016747">
    <property type="term" value="F:acyltransferase activity, transferring groups other than amino-acyl groups"/>
    <property type="evidence" value="ECO:0007669"/>
    <property type="project" value="InterPro"/>
</dbReference>